<dbReference type="PANTHER" id="PTHR46401">
    <property type="entry name" value="GLYCOSYLTRANSFERASE WBBK-RELATED"/>
    <property type="match status" value="1"/>
</dbReference>
<dbReference type="PANTHER" id="PTHR46401:SF2">
    <property type="entry name" value="GLYCOSYLTRANSFERASE WBBK-RELATED"/>
    <property type="match status" value="1"/>
</dbReference>
<evidence type="ECO:0000313" key="4">
    <source>
        <dbReference type="Proteomes" id="UP000028134"/>
    </source>
</evidence>
<dbReference type="Proteomes" id="UP000028134">
    <property type="component" value="Unassembled WGS sequence"/>
</dbReference>
<protein>
    <submittedName>
        <fullName evidence="3">Glycosyl transferases group 1 family protein</fullName>
    </submittedName>
</protein>
<evidence type="ECO:0000256" key="1">
    <source>
        <dbReference type="ARBA" id="ARBA00022679"/>
    </source>
</evidence>
<dbReference type="InterPro" id="IPR001296">
    <property type="entry name" value="Glyco_trans_1"/>
</dbReference>
<feature type="domain" description="Glycosyl transferase family 1" evidence="2">
    <location>
        <begin position="198"/>
        <end position="345"/>
    </location>
</feature>
<dbReference type="RefSeq" id="WP_022508613.1">
    <property type="nucleotide sequence ID" value="NZ_JNHI01000009.1"/>
</dbReference>
<dbReference type="AlphaFoldDB" id="A0A078R9V7"/>
<sequence length="377" mass="43893">MKRVLIVATTSYAGMGPYVSGIVNTFLPNDDVYYFFHDYDDLFFRKNVKEELHSRSTFYKLANSIWNKLYDLIFGHWVYEKDILDLCHEKRIELIHFINGCGSCSFNRKLESMGIKVLGTVHDLYPHEVKKAPHKMLRHRVSVRRLQAAIWECHNLLTNSKSQYVELQKLFPDKNLFYHEFPSLVSKDVKNGKDIPIELRNVRLPYILFFGRIEEYKGITLLYKAFTEVPELYNNYLLVIAGNGTLPFERAVGEINVIMINRYIKDTEIRYMYEQAACVVYPYISATQSGVLSLAFYFRTPTLTSDVPFFRSIIESAGAGMLFKAGDLENLKQKLLLLLSSDTSNLKICEAEYYDKNYNDKAIREQLLTIYDSINKK</sequence>
<evidence type="ECO:0000259" key="2">
    <source>
        <dbReference type="Pfam" id="PF00534"/>
    </source>
</evidence>
<dbReference type="Pfam" id="PF00534">
    <property type="entry name" value="Glycos_transf_1"/>
    <property type="match status" value="1"/>
</dbReference>
<organism evidence="3 4">
    <name type="scientific">Phocaeicola vulgatus str. 3775 SL</name>
    <name type="common">B</name>
    <name type="synonym">iv</name>
    <dbReference type="NCBI Taxonomy" id="1339350"/>
    <lineage>
        <taxon>Bacteria</taxon>
        <taxon>Pseudomonadati</taxon>
        <taxon>Bacteroidota</taxon>
        <taxon>Bacteroidia</taxon>
        <taxon>Bacteroidales</taxon>
        <taxon>Bacteroidaceae</taxon>
        <taxon>Phocaeicola</taxon>
    </lineage>
</organism>
<dbReference type="EMBL" id="JNHI01000009">
    <property type="protein sequence ID" value="KDS31446.1"/>
    <property type="molecule type" value="Genomic_DNA"/>
</dbReference>
<dbReference type="PATRIC" id="fig|1339350.3.peg.2012"/>
<dbReference type="Gene3D" id="3.40.50.2000">
    <property type="entry name" value="Glycogen Phosphorylase B"/>
    <property type="match status" value="2"/>
</dbReference>
<evidence type="ECO:0000313" key="3">
    <source>
        <dbReference type="EMBL" id="KDS31446.1"/>
    </source>
</evidence>
<dbReference type="GO" id="GO:0009103">
    <property type="term" value="P:lipopolysaccharide biosynthetic process"/>
    <property type="evidence" value="ECO:0007669"/>
    <property type="project" value="TreeGrafter"/>
</dbReference>
<reference evidence="3 4" key="1">
    <citation type="submission" date="2014-04" db="EMBL/GenBank/DDBJ databases">
        <authorList>
            <person name="Sears C."/>
            <person name="Carroll K."/>
            <person name="Sack B.R."/>
            <person name="Qadri F."/>
            <person name="Myers L.L."/>
            <person name="Chung G.-T."/>
            <person name="Escheverria P."/>
            <person name="Fraser C.M."/>
            <person name="Sadzewicz L."/>
            <person name="Shefchek K.A."/>
            <person name="Tallon L."/>
            <person name="Das S.P."/>
            <person name="Daugherty S."/>
            <person name="Mongodin E.F."/>
        </authorList>
    </citation>
    <scope>NUCLEOTIDE SEQUENCE [LARGE SCALE GENOMIC DNA]</scope>
    <source>
        <strain evidence="4">3775 SL(B) 10 (iv)</strain>
    </source>
</reference>
<proteinExistence type="predicted"/>
<comment type="caution">
    <text evidence="3">The sequence shown here is derived from an EMBL/GenBank/DDBJ whole genome shotgun (WGS) entry which is preliminary data.</text>
</comment>
<keyword evidence="1 3" id="KW-0808">Transferase</keyword>
<accession>A0A078R9V7</accession>
<name>A0A078R9V7_PHOVU</name>
<dbReference type="GO" id="GO:0016757">
    <property type="term" value="F:glycosyltransferase activity"/>
    <property type="evidence" value="ECO:0007669"/>
    <property type="project" value="InterPro"/>
</dbReference>
<gene>
    <name evidence="3" type="ORF">M097_2094</name>
</gene>
<dbReference type="SUPFAM" id="SSF53756">
    <property type="entry name" value="UDP-Glycosyltransferase/glycogen phosphorylase"/>
    <property type="match status" value="1"/>
</dbReference>